<feature type="domain" description="ABC transporter" evidence="4">
    <location>
        <begin position="10"/>
        <end position="240"/>
    </location>
</feature>
<dbReference type="InterPro" id="IPR003593">
    <property type="entry name" value="AAA+_ATPase"/>
</dbReference>
<dbReference type="InterPro" id="IPR003439">
    <property type="entry name" value="ABC_transporter-like_ATP-bd"/>
</dbReference>
<reference evidence="5" key="1">
    <citation type="submission" date="2016-08" db="EMBL/GenBank/DDBJ databases">
        <title>Complete Genome Seqeunce of Paenibacillus sp. BIHB 4019 from tea rhizoplane.</title>
        <authorList>
            <person name="Thakur R."/>
            <person name="Swarnkar M.K."/>
            <person name="Gulati A."/>
        </authorList>
    </citation>
    <scope>NUCLEOTIDE SEQUENCE [LARGE SCALE GENOMIC DNA]</scope>
    <source>
        <strain evidence="5">BIHB4019</strain>
    </source>
</reference>
<dbReference type="Gene3D" id="3.40.50.300">
    <property type="entry name" value="P-loop containing nucleotide triphosphate hydrolases"/>
    <property type="match status" value="1"/>
</dbReference>
<evidence type="ECO:0000259" key="4">
    <source>
        <dbReference type="PROSITE" id="PS50893"/>
    </source>
</evidence>
<dbReference type="Pfam" id="PF00005">
    <property type="entry name" value="ABC_tran"/>
    <property type="match status" value="1"/>
</dbReference>
<dbReference type="SMART" id="SM00382">
    <property type="entry name" value="AAA"/>
    <property type="match status" value="1"/>
</dbReference>
<evidence type="ECO:0000256" key="1">
    <source>
        <dbReference type="ARBA" id="ARBA00022448"/>
    </source>
</evidence>
<name>A0A1B2DQ73_9BACL</name>
<dbReference type="InterPro" id="IPR017871">
    <property type="entry name" value="ABC_transporter-like_CS"/>
</dbReference>
<dbReference type="AlphaFoldDB" id="A0A1B2DQ73"/>
<dbReference type="Pfam" id="PF13732">
    <property type="entry name" value="DrrA1-3_C"/>
    <property type="match status" value="1"/>
</dbReference>
<dbReference type="PROSITE" id="PS00211">
    <property type="entry name" value="ABC_TRANSPORTER_1"/>
    <property type="match status" value="1"/>
</dbReference>
<keyword evidence="3 5" id="KW-0067">ATP-binding</keyword>
<dbReference type="GO" id="GO:0005524">
    <property type="term" value="F:ATP binding"/>
    <property type="evidence" value="ECO:0007669"/>
    <property type="project" value="UniProtKB-KW"/>
</dbReference>
<accession>A0A1B2DQ73</accession>
<dbReference type="PANTHER" id="PTHR43582:SF2">
    <property type="entry name" value="LINEARMYCIN RESISTANCE ATP-BINDING PROTEIN LNRL"/>
    <property type="match status" value="1"/>
</dbReference>
<gene>
    <name evidence="5" type="ORF">BBD42_27750</name>
</gene>
<evidence type="ECO:0000313" key="5">
    <source>
        <dbReference type="EMBL" id="ANY69873.1"/>
    </source>
</evidence>
<evidence type="ECO:0000256" key="3">
    <source>
        <dbReference type="ARBA" id="ARBA00022840"/>
    </source>
</evidence>
<dbReference type="GO" id="GO:0016887">
    <property type="term" value="F:ATP hydrolysis activity"/>
    <property type="evidence" value="ECO:0007669"/>
    <property type="project" value="InterPro"/>
</dbReference>
<sequence>MEGERLKSLVTFKDVVKKYDSTITVNHLTFDIGEGEVFGLLGPNGAGKSTSIHMLSGLLPLSSGEITVGGYSIRKQPLDVKRLIGLVPQELAIYDMLTAWENVAFFAKLYGLRGKLLKQRVEESLQFVGLLERAKDKPSTFSGGMKRRLNIACAITHRPKLIIMDEPTVGIDPQSRNHILESVRELNRLGSAIIYTSHYMEEVDAICSRIGIVDKGKLIACGSKEQLRQQVGQEERIIFEVDQAHPAAAKEMSEHPAVKQIDGQDGQRRLEVTVKDSPSVLQDLLFILQKHGISLRQLTRVEPNLESLFLQLTGRSLRDE</sequence>
<evidence type="ECO:0000256" key="2">
    <source>
        <dbReference type="ARBA" id="ARBA00022741"/>
    </source>
</evidence>
<dbReference type="PROSITE" id="PS50893">
    <property type="entry name" value="ABC_TRANSPORTER_2"/>
    <property type="match status" value="1"/>
</dbReference>
<keyword evidence="2" id="KW-0547">Nucleotide-binding</keyword>
<proteinExistence type="predicted"/>
<dbReference type="EMBL" id="CP016808">
    <property type="protein sequence ID" value="ANY69873.1"/>
    <property type="molecule type" value="Genomic_DNA"/>
</dbReference>
<dbReference type="PANTHER" id="PTHR43582">
    <property type="entry name" value="LINEARMYCIN RESISTANCE ATP-BINDING PROTEIN LNRL"/>
    <property type="match status" value="1"/>
</dbReference>
<dbReference type="SUPFAM" id="SSF52540">
    <property type="entry name" value="P-loop containing nucleoside triphosphate hydrolases"/>
    <property type="match status" value="1"/>
</dbReference>
<dbReference type="InterPro" id="IPR027417">
    <property type="entry name" value="P-loop_NTPase"/>
</dbReference>
<keyword evidence="1" id="KW-0813">Transport</keyword>
<organism evidence="5">
    <name type="scientific">Paenibacillus sp. BIHB 4019</name>
    <dbReference type="NCBI Taxonomy" id="1870819"/>
    <lineage>
        <taxon>Bacteria</taxon>
        <taxon>Bacillati</taxon>
        <taxon>Bacillota</taxon>
        <taxon>Bacilli</taxon>
        <taxon>Bacillales</taxon>
        <taxon>Paenibacillaceae</taxon>
        <taxon>Paenibacillus</taxon>
    </lineage>
</organism>
<dbReference type="InterPro" id="IPR025302">
    <property type="entry name" value="DrrA1/2-like_C"/>
</dbReference>
<protein>
    <submittedName>
        <fullName evidence="5">Antibiotic ABC transporter ATP-binding protein</fullName>
    </submittedName>
</protein>